<evidence type="ECO:0000256" key="8">
    <source>
        <dbReference type="SAM" id="Phobius"/>
    </source>
</evidence>
<dbReference type="GO" id="GO:0043190">
    <property type="term" value="C:ATP-binding cassette (ABC) transporter complex"/>
    <property type="evidence" value="ECO:0007669"/>
    <property type="project" value="TreeGrafter"/>
</dbReference>
<dbReference type="SMART" id="SM00382">
    <property type="entry name" value="AAA"/>
    <property type="match status" value="1"/>
</dbReference>
<dbReference type="PANTHER" id="PTHR43553:SF11">
    <property type="entry name" value="ABC TRANSPORTER ATP-BINDING_PERMEASE PROTEIN YOJI"/>
    <property type="match status" value="1"/>
</dbReference>
<dbReference type="RefSeq" id="WP_088562194.1">
    <property type="nucleotide sequence ID" value="NZ_FYEH01000010.1"/>
</dbReference>
<gene>
    <name evidence="11" type="ORF">SAMN07250955_110121</name>
</gene>
<dbReference type="InterPro" id="IPR003593">
    <property type="entry name" value="AAA+_ATPase"/>
</dbReference>
<feature type="domain" description="ABC transporter" evidence="9">
    <location>
        <begin position="332"/>
        <end position="550"/>
    </location>
</feature>
<evidence type="ECO:0000256" key="1">
    <source>
        <dbReference type="ARBA" id="ARBA00004651"/>
    </source>
</evidence>
<feature type="transmembrane region" description="Helical" evidence="8">
    <location>
        <begin position="59"/>
        <end position="85"/>
    </location>
</feature>
<dbReference type="Pfam" id="PF00005">
    <property type="entry name" value="ABC_tran"/>
    <property type="match status" value="1"/>
</dbReference>
<dbReference type="SUPFAM" id="SSF90123">
    <property type="entry name" value="ABC transporter transmembrane region"/>
    <property type="match status" value="1"/>
</dbReference>
<keyword evidence="3 8" id="KW-0812">Transmembrane</keyword>
<dbReference type="InterPro" id="IPR011527">
    <property type="entry name" value="ABC1_TM_dom"/>
</dbReference>
<keyword evidence="5 11" id="KW-0067">ATP-binding</keyword>
<evidence type="ECO:0000256" key="7">
    <source>
        <dbReference type="ARBA" id="ARBA00023136"/>
    </source>
</evidence>
<dbReference type="OrthoDB" id="9760776at2"/>
<dbReference type="GO" id="GO:0140359">
    <property type="term" value="F:ABC-type transporter activity"/>
    <property type="evidence" value="ECO:0007669"/>
    <property type="project" value="InterPro"/>
</dbReference>
<dbReference type="GO" id="GO:0005524">
    <property type="term" value="F:ATP binding"/>
    <property type="evidence" value="ECO:0007669"/>
    <property type="project" value="UniProtKB-KW"/>
</dbReference>
<dbReference type="GO" id="GO:1904680">
    <property type="term" value="F:peptide transmembrane transporter activity"/>
    <property type="evidence" value="ECO:0007669"/>
    <property type="project" value="InterPro"/>
</dbReference>
<feature type="transmembrane region" description="Helical" evidence="8">
    <location>
        <begin position="269"/>
        <end position="289"/>
    </location>
</feature>
<evidence type="ECO:0000313" key="12">
    <source>
        <dbReference type="Proteomes" id="UP000197065"/>
    </source>
</evidence>
<evidence type="ECO:0000259" key="10">
    <source>
        <dbReference type="PROSITE" id="PS50929"/>
    </source>
</evidence>
<dbReference type="PROSITE" id="PS50893">
    <property type="entry name" value="ABC_TRANSPORTER_2"/>
    <property type="match status" value="1"/>
</dbReference>
<keyword evidence="2" id="KW-0813">Transport</keyword>
<protein>
    <submittedName>
        <fullName evidence="11">Putative ATP-binding cassette transporter</fullName>
    </submittedName>
</protein>
<evidence type="ECO:0000256" key="2">
    <source>
        <dbReference type="ARBA" id="ARBA00022448"/>
    </source>
</evidence>
<dbReference type="InterPro" id="IPR027417">
    <property type="entry name" value="P-loop_NTPase"/>
</dbReference>
<feature type="transmembrane region" description="Helical" evidence="8">
    <location>
        <begin position="131"/>
        <end position="153"/>
    </location>
</feature>
<dbReference type="PROSITE" id="PS00211">
    <property type="entry name" value="ABC_TRANSPORTER_1"/>
    <property type="match status" value="1"/>
</dbReference>
<sequence>MSDEQTLRARRRPLLRILAQCPRRRLGIALAASLLGATGAVGMVAAVNQALQSGQHLQLLALAFTTCAIVAIGARIASGMLFAQLGEGALLDLRRLIARRIAAAEFRSVERLGAAKVQSVMTDDARRVSDFLMAFPNIVMNAAIVVGCLGYLAWFSLQAFLLSIVVTLMGSAIFLLGNARAIGNLKRAGQAQDELFGHFDGLFAGAKELKLNRARAEAFLALSLEQSVSETRVHRLRGLRIYVLSSSSALFLVYALIGVLTFWTGTAAAGSTIIFLYLMMPLEALLNNLPNAQQARLSMGRIDFVLEASTSSEPRASAAPAKGFSELVLKGVRHRYYRDSEEGTFELGPIDLVLRPGEIVMLIGGNGSGKTTLAKIITGLYPPEAGSISIDGREVGDGDRDRQRSLFSAVFSDFYLFPTLAGVAASSEQLDARANALIEKLQLSRKVTVREGVLSTRELSQGQRKRLALVVAYLEDRPFYLFDEWAADQDPAFREIFYNSLLPELRSRGKAVLAISHDDRYFDVADRCVKLENGAVVEVRRQRSLAAIPE</sequence>
<dbReference type="InterPro" id="IPR005898">
    <property type="entry name" value="Cyc_pep_transpt_SyrD/YojI"/>
</dbReference>
<dbReference type="AlphaFoldDB" id="A0A212RLZ2"/>
<keyword evidence="4" id="KW-0547">Nucleotide-binding</keyword>
<name>A0A212RLZ2_9PROT</name>
<feature type="transmembrane region" description="Helical" evidence="8">
    <location>
        <begin position="159"/>
        <end position="177"/>
    </location>
</feature>
<reference evidence="11 12" key="1">
    <citation type="submission" date="2017-06" db="EMBL/GenBank/DDBJ databases">
        <authorList>
            <person name="Kim H.J."/>
            <person name="Triplett B.A."/>
        </authorList>
    </citation>
    <scope>NUCLEOTIDE SEQUENCE [LARGE SCALE GENOMIC DNA]</scope>
    <source>
        <strain evidence="11 12">B29T1</strain>
    </source>
</reference>
<feature type="transmembrane region" description="Helical" evidence="8">
    <location>
        <begin position="241"/>
        <end position="263"/>
    </location>
</feature>
<proteinExistence type="predicted"/>
<keyword evidence="12" id="KW-1185">Reference proteome</keyword>
<dbReference type="GO" id="GO:0016887">
    <property type="term" value="F:ATP hydrolysis activity"/>
    <property type="evidence" value="ECO:0007669"/>
    <property type="project" value="InterPro"/>
</dbReference>
<dbReference type="PANTHER" id="PTHR43553">
    <property type="entry name" value="HEAVY METAL TRANSPORTER"/>
    <property type="match status" value="1"/>
</dbReference>
<comment type="subcellular location">
    <subcellularLocation>
        <location evidence="1">Cell membrane</location>
        <topology evidence="1">Multi-pass membrane protein</topology>
    </subcellularLocation>
</comment>
<dbReference type="EMBL" id="FYEH01000010">
    <property type="protein sequence ID" value="SNB73369.1"/>
    <property type="molecule type" value="Genomic_DNA"/>
</dbReference>
<accession>A0A212RLZ2</accession>
<keyword evidence="7 8" id="KW-0472">Membrane</keyword>
<evidence type="ECO:0000313" key="11">
    <source>
        <dbReference type="EMBL" id="SNB73369.1"/>
    </source>
</evidence>
<feature type="domain" description="ABC transmembrane type-1" evidence="10">
    <location>
        <begin position="26"/>
        <end position="294"/>
    </location>
</feature>
<feature type="transmembrane region" description="Helical" evidence="8">
    <location>
        <begin position="26"/>
        <end position="47"/>
    </location>
</feature>
<dbReference type="Gene3D" id="3.40.50.300">
    <property type="entry name" value="P-loop containing nucleotide triphosphate hydrolases"/>
    <property type="match status" value="1"/>
</dbReference>
<evidence type="ECO:0000256" key="4">
    <source>
        <dbReference type="ARBA" id="ARBA00022741"/>
    </source>
</evidence>
<dbReference type="NCBIfam" id="TIGR01194">
    <property type="entry name" value="cyc_pep_trnsptr"/>
    <property type="match status" value="1"/>
</dbReference>
<dbReference type="Gene3D" id="1.20.1560.10">
    <property type="entry name" value="ABC transporter type 1, transmembrane domain"/>
    <property type="match status" value="1"/>
</dbReference>
<dbReference type="PROSITE" id="PS50929">
    <property type="entry name" value="ABC_TM1F"/>
    <property type="match status" value="1"/>
</dbReference>
<dbReference type="Proteomes" id="UP000197065">
    <property type="component" value="Unassembled WGS sequence"/>
</dbReference>
<keyword evidence="6 8" id="KW-1133">Transmembrane helix</keyword>
<evidence type="ECO:0000256" key="3">
    <source>
        <dbReference type="ARBA" id="ARBA00022692"/>
    </source>
</evidence>
<dbReference type="InterPro" id="IPR017871">
    <property type="entry name" value="ABC_transporter-like_CS"/>
</dbReference>
<dbReference type="SUPFAM" id="SSF52540">
    <property type="entry name" value="P-loop containing nucleoside triphosphate hydrolases"/>
    <property type="match status" value="1"/>
</dbReference>
<evidence type="ECO:0000256" key="6">
    <source>
        <dbReference type="ARBA" id="ARBA00022989"/>
    </source>
</evidence>
<dbReference type="InterPro" id="IPR003439">
    <property type="entry name" value="ABC_transporter-like_ATP-bd"/>
</dbReference>
<dbReference type="InterPro" id="IPR050095">
    <property type="entry name" value="ECF_ABC_transporter_ATP-bd"/>
</dbReference>
<dbReference type="InterPro" id="IPR036640">
    <property type="entry name" value="ABC1_TM_sf"/>
</dbReference>
<evidence type="ECO:0000259" key="9">
    <source>
        <dbReference type="PROSITE" id="PS50893"/>
    </source>
</evidence>
<evidence type="ECO:0000256" key="5">
    <source>
        <dbReference type="ARBA" id="ARBA00022840"/>
    </source>
</evidence>
<organism evidence="11 12">
    <name type="scientific">Arboricoccus pini</name>
    <dbReference type="NCBI Taxonomy" id="1963835"/>
    <lineage>
        <taxon>Bacteria</taxon>
        <taxon>Pseudomonadati</taxon>
        <taxon>Pseudomonadota</taxon>
        <taxon>Alphaproteobacteria</taxon>
        <taxon>Geminicoccales</taxon>
        <taxon>Geminicoccaceae</taxon>
        <taxon>Arboricoccus</taxon>
    </lineage>
</organism>
<dbReference type="GO" id="GO:0015833">
    <property type="term" value="P:peptide transport"/>
    <property type="evidence" value="ECO:0007669"/>
    <property type="project" value="InterPro"/>
</dbReference>